<keyword evidence="1" id="KW-0732">Signal</keyword>
<name>A0A1E2S2N5_9HYPH</name>
<evidence type="ECO:0000256" key="1">
    <source>
        <dbReference type="SAM" id="SignalP"/>
    </source>
</evidence>
<feature type="signal peptide" evidence="1">
    <location>
        <begin position="1"/>
        <end position="32"/>
    </location>
</feature>
<organism evidence="2 3">
    <name type="scientific">Methyloligella halotolerans</name>
    <dbReference type="NCBI Taxonomy" id="1177755"/>
    <lineage>
        <taxon>Bacteria</taxon>
        <taxon>Pseudomonadati</taxon>
        <taxon>Pseudomonadota</taxon>
        <taxon>Alphaproteobacteria</taxon>
        <taxon>Hyphomicrobiales</taxon>
        <taxon>Hyphomicrobiaceae</taxon>
        <taxon>Methyloligella</taxon>
    </lineage>
</organism>
<protein>
    <recommendedName>
        <fullName evidence="4">3-keto-disaccharide hydrolase domain-containing protein</fullName>
    </recommendedName>
</protein>
<dbReference type="EMBL" id="MASI01000001">
    <property type="protein sequence ID" value="ODA68585.1"/>
    <property type="molecule type" value="Genomic_DNA"/>
</dbReference>
<dbReference type="Gene3D" id="2.60.120.560">
    <property type="entry name" value="Exo-inulinase, domain 1"/>
    <property type="match status" value="1"/>
</dbReference>
<evidence type="ECO:0000313" key="2">
    <source>
        <dbReference type="EMBL" id="ODA68585.1"/>
    </source>
</evidence>
<keyword evidence="3" id="KW-1185">Reference proteome</keyword>
<gene>
    <name evidence="2" type="ORF">A7A08_00415</name>
</gene>
<evidence type="ECO:0000313" key="3">
    <source>
        <dbReference type="Proteomes" id="UP000095087"/>
    </source>
</evidence>
<feature type="chain" id="PRO_5009116754" description="3-keto-disaccharide hydrolase domain-containing protein" evidence="1">
    <location>
        <begin position="33"/>
        <end position="217"/>
    </location>
</feature>
<proteinExistence type="predicted"/>
<comment type="caution">
    <text evidence="2">The sequence shown here is derived from an EMBL/GenBank/DDBJ whole genome shotgun (WGS) entry which is preliminary data.</text>
</comment>
<evidence type="ECO:0008006" key="4">
    <source>
        <dbReference type="Google" id="ProtNLM"/>
    </source>
</evidence>
<reference evidence="2 3" key="1">
    <citation type="submission" date="2016-07" db="EMBL/GenBank/DDBJ databases">
        <title>Draft genome sequence of Methyloligella halotolerans C2T (VKM B-2706T=CCUG 61687T=DSM 25045T), a halotolerant polyhydroxybutyrate accumulating methylotroph.</title>
        <authorList>
            <person name="Vasilenko O.V."/>
            <person name="Doronina N.V."/>
            <person name="Poroshina M.N."/>
            <person name="Tarlachkov S.V."/>
            <person name="Trotsenko Y.A."/>
        </authorList>
    </citation>
    <scope>NUCLEOTIDE SEQUENCE [LARGE SCALE GENOMIC DNA]</scope>
    <source>
        <strain evidence="2 3">VKM B-2706</strain>
    </source>
</reference>
<dbReference type="Proteomes" id="UP000095087">
    <property type="component" value="Unassembled WGS sequence"/>
</dbReference>
<sequence length="217" mass="23805">MPRRVKNSRRHASILAACLLGALLFGPAAANAACDGSNEVFSDDFQDDAGGWALNRAVKIADGTFTFDLQPDEMQANLNVSHTIDQDVKICADAVWPEEEPGILGAGILFWGEDAKNYFQFGVLNTGKYWIARKENDRWQVIVQNVTSDAIKTGKGETNTLRIEANGDQVGFYVNGEKLRELRGQQPKGGWRFGLSGDNFDRQSAEAITFSSVTVTN</sequence>
<accession>A0A1E2S2N5</accession>
<dbReference type="AlphaFoldDB" id="A0A1E2S2N5"/>